<comment type="caution">
    <text evidence="1">The sequence shown here is derived from an EMBL/GenBank/DDBJ whole genome shotgun (WGS) entry which is preliminary data.</text>
</comment>
<protein>
    <submittedName>
        <fullName evidence="1">Uncharacterized protein</fullName>
    </submittedName>
</protein>
<dbReference type="Proteomes" id="UP000823399">
    <property type="component" value="Unassembled WGS sequence"/>
</dbReference>
<reference evidence="1" key="1">
    <citation type="journal article" date="2020" name="New Phytol.">
        <title>Comparative genomics reveals dynamic genome evolution in host specialist ectomycorrhizal fungi.</title>
        <authorList>
            <person name="Lofgren L.A."/>
            <person name="Nguyen N.H."/>
            <person name="Vilgalys R."/>
            <person name="Ruytinx J."/>
            <person name="Liao H.L."/>
            <person name="Branco S."/>
            <person name="Kuo A."/>
            <person name="LaButti K."/>
            <person name="Lipzen A."/>
            <person name="Andreopoulos W."/>
            <person name="Pangilinan J."/>
            <person name="Riley R."/>
            <person name="Hundley H."/>
            <person name="Na H."/>
            <person name="Barry K."/>
            <person name="Grigoriev I.V."/>
            <person name="Stajich J.E."/>
            <person name="Kennedy P.G."/>
        </authorList>
    </citation>
    <scope>NUCLEOTIDE SEQUENCE</scope>
    <source>
        <strain evidence="1">FC423</strain>
    </source>
</reference>
<dbReference type="GeneID" id="64696759"/>
<evidence type="ECO:0000313" key="1">
    <source>
        <dbReference type="EMBL" id="KAG2088015.1"/>
    </source>
</evidence>
<dbReference type="EMBL" id="JABBWM010000126">
    <property type="protein sequence ID" value="KAG2088015.1"/>
    <property type="molecule type" value="Genomic_DNA"/>
</dbReference>
<organism evidence="1 2">
    <name type="scientific">Suillus discolor</name>
    <dbReference type="NCBI Taxonomy" id="1912936"/>
    <lineage>
        <taxon>Eukaryota</taxon>
        <taxon>Fungi</taxon>
        <taxon>Dikarya</taxon>
        <taxon>Basidiomycota</taxon>
        <taxon>Agaricomycotina</taxon>
        <taxon>Agaricomycetes</taxon>
        <taxon>Agaricomycetidae</taxon>
        <taxon>Boletales</taxon>
        <taxon>Suillineae</taxon>
        <taxon>Suillaceae</taxon>
        <taxon>Suillus</taxon>
    </lineage>
</organism>
<accession>A0A9P7ES77</accession>
<dbReference type="RefSeq" id="XP_041285404.1">
    <property type="nucleotide sequence ID" value="XM_041434500.1"/>
</dbReference>
<sequence length="581" mass="65006">MWSSIARQHFSVVLQNPPTAPPSTLPQCLPRPSLPSRDPLHHIPDLLSGWFKDDGSLTKCRPRTVPDMLLLWACFKKVEISKVQWSGTCQLQQIDEDGVLFLVNRIKYMTCLMYTNPSLQDTCPLPPSNLRALQNGTETHKSFEFNSSTYHQDLTKELKEIYDQEIWNLKPCGCTIYQFYLPSMDTNNYFLVKEHWCSCAMCNAVQDIGSIEQSLHLVTFVRCKMCKLTSALHNLQRPIPVDYPATSVHDRKSFVSAILHAQVFLDVFVSDFYSSLDWLLKPLKNQAGFSTSALQLQDVDQVPASFDPIIPLLNFNDEHVLIYDVPAKHTDWSSRCHGLDDMLGNHAQPHPLVPSNMLTPTLGLWTPMLANCVKDLDALPPMTPLSTTAPITSGSPIARMHTDSVVMEHANMAPSYRDNNGSSITDQQLCISVQIFQSIIMGTMFFKLPDATPGYFYRGGVLFLNPGSFRLASNYGSAAGLARISMLFHSCARKGPGSRYYLALSSVRSICCLSVLYQNARNLPHTDACNIAHADARYIAHADALKLLSLLSNSAFLTSKHHSGASNIWDPRFTLLRHSHS</sequence>
<dbReference type="AlphaFoldDB" id="A0A9P7ES77"/>
<name>A0A9P7ES77_9AGAM</name>
<gene>
    <name evidence="1" type="ORF">F5147DRAFT_658820</name>
</gene>
<evidence type="ECO:0000313" key="2">
    <source>
        <dbReference type="Proteomes" id="UP000823399"/>
    </source>
</evidence>
<dbReference type="OrthoDB" id="10567980at2759"/>
<keyword evidence="2" id="KW-1185">Reference proteome</keyword>
<proteinExistence type="predicted"/>